<feature type="chain" id="PRO_5047160627" description="chorismate mutase" evidence="5">
    <location>
        <begin position="30"/>
        <end position="195"/>
    </location>
</feature>
<dbReference type="NCBIfam" id="NF006741">
    <property type="entry name" value="PRK09269.1"/>
    <property type="match status" value="1"/>
</dbReference>
<evidence type="ECO:0000256" key="4">
    <source>
        <dbReference type="ARBA" id="ARBA00023235"/>
    </source>
</evidence>
<dbReference type="InterPro" id="IPR008240">
    <property type="entry name" value="Chorismate_mutase_periplasmic"/>
</dbReference>
<dbReference type="EMBL" id="BAAAPE010000009">
    <property type="protein sequence ID" value="GAA2079239.1"/>
    <property type="molecule type" value="Genomic_DNA"/>
</dbReference>
<dbReference type="NCBIfam" id="TIGR01806">
    <property type="entry name" value="CM_mono2"/>
    <property type="match status" value="1"/>
</dbReference>
<comment type="pathway">
    <text evidence="1">Metabolic intermediate biosynthesis; prephenate biosynthesis; prephenate from chorismate: step 1/1.</text>
</comment>
<dbReference type="Pfam" id="PF01817">
    <property type="entry name" value="CM_2"/>
    <property type="match status" value="1"/>
</dbReference>
<evidence type="ECO:0000256" key="3">
    <source>
        <dbReference type="ARBA" id="ARBA00022729"/>
    </source>
</evidence>
<reference evidence="7 8" key="1">
    <citation type="journal article" date="2019" name="Int. J. Syst. Evol. Microbiol.">
        <title>The Global Catalogue of Microorganisms (GCM) 10K type strain sequencing project: providing services to taxonomists for standard genome sequencing and annotation.</title>
        <authorList>
            <consortium name="The Broad Institute Genomics Platform"/>
            <consortium name="The Broad Institute Genome Sequencing Center for Infectious Disease"/>
            <person name="Wu L."/>
            <person name="Ma J."/>
        </authorList>
    </citation>
    <scope>NUCLEOTIDE SEQUENCE [LARGE SCALE GENOMIC DNA]</scope>
    <source>
        <strain evidence="7 8">JCM 15478</strain>
    </source>
</reference>
<evidence type="ECO:0000256" key="2">
    <source>
        <dbReference type="ARBA" id="ARBA00012404"/>
    </source>
</evidence>
<dbReference type="InterPro" id="IPR036263">
    <property type="entry name" value="Chorismate_II_sf"/>
</dbReference>
<dbReference type="PANTHER" id="PTHR38041">
    <property type="entry name" value="CHORISMATE MUTASE"/>
    <property type="match status" value="1"/>
</dbReference>
<protein>
    <recommendedName>
        <fullName evidence="2">chorismate mutase</fullName>
        <ecNumber evidence="2">5.4.99.5</ecNumber>
    </recommendedName>
</protein>
<dbReference type="Gene3D" id="1.20.59.10">
    <property type="entry name" value="Chorismate mutase"/>
    <property type="match status" value="1"/>
</dbReference>
<evidence type="ECO:0000259" key="6">
    <source>
        <dbReference type="PROSITE" id="PS51168"/>
    </source>
</evidence>
<dbReference type="InterPro" id="IPR051331">
    <property type="entry name" value="Chorismate_mutase-related"/>
</dbReference>
<proteinExistence type="predicted"/>
<dbReference type="EC" id="5.4.99.5" evidence="2"/>
<dbReference type="InterPro" id="IPR002701">
    <property type="entry name" value="CM_II_prokaryot"/>
</dbReference>
<comment type="caution">
    <text evidence="7">The sequence shown here is derived from an EMBL/GenBank/DDBJ whole genome shotgun (WGS) entry which is preliminary data.</text>
</comment>
<keyword evidence="4" id="KW-0413">Isomerase</keyword>
<accession>A0ABN2W0M9</accession>
<evidence type="ECO:0000313" key="8">
    <source>
        <dbReference type="Proteomes" id="UP001500016"/>
    </source>
</evidence>
<dbReference type="PROSITE" id="PS51168">
    <property type="entry name" value="CHORISMATE_MUT_2"/>
    <property type="match status" value="1"/>
</dbReference>
<keyword evidence="8" id="KW-1185">Reference proteome</keyword>
<organism evidence="7 8">
    <name type="scientific">Streptomyces albiaxialis</name>
    <dbReference type="NCBI Taxonomy" id="329523"/>
    <lineage>
        <taxon>Bacteria</taxon>
        <taxon>Bacillati</taxon>
        <taxon>Actinomycetota</taxon>
        <taxon>Actinomycetes</taxon>
        <taxon>Kitasatosporales</taxon>
        <taxon>Streptomycetaceae</taxon>
        <taxon>Streptomyces</taxon>
    </lineage>
</organism>
<keyword evidence="3 5" id="KW-0732">Signal</keyword>
<name>A0ABN2W0M9_9ACTN</name>
<evidence type="ECO:0000313" key="7">
    <source>
        <dbReference type="EMBL" id="GAA2079239.1"/>
    </source>
</evidence>
<feature type="signal peptide" evidence="5">
    <location>
        <begin position="1"/>
        <end position="29"/>
    </location>
</feature>
<dbReference type="RefSeq" id="WP_344529400.1">
    <property type="nucleotide sequence ID" value="NZ_BAAAPE010000009.1"/>
</dbReference>
<sequence>MPRARLARFRTGGALLAAALLALPAPAQALGSAPPDVRQSLAPLADLSARRVGLADQVAAAKWFTGKPVDDPGRERRLLADVARRSPARGLDPARTTAVFRDQIEANKLVQRALHARWRAHPAERPRRAPDLGAEVRPALDRITTDLLDELRRTRAVRAERACPFRLRAAVVRERHQDGLHRTGTERALRSVCEV</sequence>
<gene>
    <name evidence="7" type="ORF">GCM10009801_36650</name>
</gene>
<dbReference type="InterPro" id="IPR036979">
    <property type="entry name" value="CM_dom_sf"/>
</dbReference>
<evidence type="ECO:0000256" key="5">
    <source>
        <dbReference type="SAM" id="SignalP"/>
    </source>
</evidence>
<feature type="domain" description="Chorismate mutase" evidence="6">
    <location>
        <begin position="24"/>
        <end position="115"/>
    </location>
</feature>
<dbReference type="PANTHER" id="PTHR38041:SF2">
    <property type="entry name" value="SECRETED CHORISMATE MUTASE"/>
    <property type="match status" value="1"/>
</dbReference>
<dbReference type="Proteomes" id="UP001500016">
    <property type="component" value="Unassembled WGS sequence"/>
</dbReference>
<dbReference type="SMART" id="SM00830">
    <property type="entry name" value="CM_2"/>
    <property type="match status" value="1"/>
</dbReference>
<evidence type="ECO:0000256" key="1">
    <source>
        <dbReference type="ARBA" id="ARBA00004817"/>
    </source>
</evidence>
<dbReference type="SUPFAM" id="SSF48600">
    <property type="entry name" value="Chorismate mutase II"/>
    <property type="match status" value="1"/>
</dbReference>